<evidence type="ECO:0000313" key="2">
    <source>
        <dbReference type="EMBL" id="BBZ09499.1"/>
    </source>
</evidence>
<accession>A0A7I7VW30</accession>
<name>A0A7I7VW30_9MYCO</name>
<dbReference type="AlphaFoldDB" id="A0A7I7VW30"/>
<gene>
    <name evidence="2" type="ORF">MDOR_36680</name>
</gene>
<feature type="transmembrane region" description="Helical" evidence="1">
    <location>
        <begin position="53"/>
        <end position="76"/>
    </location>
</feature>
<keyword evidence="1" id="KW-1133">Transmembrane helix</keyword>
<dbReference type="KEGG" id="mdr:MDOR_36680"/>
<keyword evidence="1" id="KW-0472">Membrane</keyword>
<reference evidence="2 3" key="1">
    <citation type="journal article" date="2019" name="Emerg. Microbes Infect.">
        <title>Comprehensive subspecies identification of 175 nontuberculous mycobacteria species based on 7547 genomic profiles.</title>
        <authorList>
            <person name="Matsumoto Y."/>
            <person name="Kinjo T."/>
            <person name="Motooka D."/>
            <person name="Nabeya D."/>
            <person name="Jung N."/>
            <person name="Uechi K."/>
            <person name="Horii T."/>
            <person name="Iida T."/>
            <person name="Fujita J."/>
            <person name="Nakamura S."/>
        </authorList>
    </citation>
    <scope>NUCLEOTIDE SEQUENCE [LARGE SCALE GENOMIC DNA]</scope>
    <source>
        <strain evidence="2 3">JCM 12405</strain>
    </source>
</reference>
<feature type="transmembrane region" description="Helical" evidence="1">
    <location>
        <begin position="23"/>
        <end position="46"/>
    </location>
</feature>
<organism evidence="2 3">
    <name type="scientific">Mycolicibacterium doricum</name>
    <dbReference type="NCBI Taxonomy" id="126673"/>
    <lineage>
        <taxon>Bacteria</taxon>
        <taxon>Bacillati</taxon>
        <taxon>Actinomycetota</taxon>
        <taxon>Actinomycetes</taxon>
        <taxon>Mycobacteriales</taxon>
        <taxon>Mycobacteriaceae</taxon>
        <taxon>Mycolicibacterium</taxon>
    </lineage>
</organism>
<evidence type="ECO:0000256" key="1">
    <source>
        <dbReference type="SAM" id="Phobius"/>
    </source>
</evidence>
<keyword evidence="1" id="KW-0812">Transmembrane</keyword>
<dbReference type="EMBL" id="AP022605">
    <property type="protein sequence ID" value="BBZ09499.1"/>
    <property type="molecule type" value="Genomic_DNA"/>
</dbReference>
<sequence>MQYEEETPMAERVPAPADATTEAIATTALFLNFAAVIALAVCLARFGMSDMTVAMIAGVVAVLSFAASILCFSAQARDRQCQEVATAQVVPATT</sequence>
<evidence type="ECO:0000313" key="3">
    <source>
        <dbReference type="Proteomes" id="UP000467201"/>
    </source>
</evidence>
<protein>
    <submittedName>
        <fullName evidence="2">Uncharacterized protein</fullName>
    </submittedName>
</protein>
<dbReference type="Proteomes" id="UP000467201">
    <property type="component" value="Chromosome"/>
</dbReference>
<proteinExistence type="predicted"/>